<sequence>MSIFADRLKTAMQQAQISSAQLSKQTGIGRSSISQWLSSKYVAKYDKVVTLATALAVDPEWLSGATDEPATTEPAVAGEVDAALVSLWQQLDAAGQQKLLNKAQKLVAKQGQPDVKRKKKGKKKKNKKRKKTRV</sequence>
<dbReference type="CDD" id="cd00093">
    <property type="entry name" value="HTH_XRE"/>
    <property type="match status" value="1"/>
</dbReference>
<dbReference type="SMART" id="SM00530">
    <property type="entry name" value="HTH_XRE"/>
    <property type="match status" value="1"/>
</dbReference>
<dbReference type="InterPro" id="IPR010982">
    <property type="entry name" value="Lambda_DNA-bd_dom_sf"/>
</dbReference>
<organism evidence="3 4">
    <name type="scientific">Lactiplantibacillus fabifermentans DSM 21115</name>
    <dbReference type="NCBI Taxonomy" id="1413187"/>
    <lineage>
        <taxon>Bacteria</taxon>
        <taxon>Bacillati</taxon>
        <taxon>Bacillota</taxon>
        <taxon>Bacilli</taxon>
        <taxon>Lactobacillales</taxon>
        <taxon>Lactobacillaceae</taxon>
        <taxon>Lactiplantibacillus</taxon>
    </lineage>
</organism>
<dbReference type="RefSeq" id="WP_024626206.1">
    <property type="nucleotide sequence ID" value="NZ_AYGX02000037.1"/>
</dbReference>
<protein>
    <recommendedName>
        <fullName evidence="2">HTH cro/C1-type domain-containing protein</fullName>
    </recommendedName>
</protein>
<dbReference type="EMBL" id="AYGX02000037">
    <property type="protein sequence ID" value="KRO28598.1"/>
    <property type="molecule type" value="Genomic_DNA"/>
</dbReference>
<dbReference type="GO" id="GO:0003677">
    <property type="term" value="F:DNA binding"/>
    <property type="evidence" value="ECO:0007669"/>
    <property type="project" value="InterPro"/>
</dbReference>
<feature type="compositionally biased region" description="Basic residues" evidence="1">
    <location>
        <begin position="116"/>
        <end position="134"/>
    </location>
</feature>
<comment type="caution">
    <text evidence="3">The sequence shown here is derived from an EMBL/GenBank/DDBJ whole genome shotgun (WGS) entry which is preliminary data.</text>
</comment>
<evidence type="ECO:0000256" key="1">
    <source>
        <dbReference type="SAM" id="MobiDB-lite"/>
    </source>
</evidence>
<gene>
    <name evidence="3" type="ORF">DY78_GL002252</name>
</gene>
<evidence type="ECO:0000313" key="3">
    <source>
        <dbReference type="EMBL" id="KRO28598.1"/>
    </source>
</evidence>
<proteinExistence type="predicted"/>
<feature type="domain" description="HTH cro/C1-type" evidence="2">
    <location>
        <begin position="8"/>
        <end position="62"/>
    </location>
</feature>
<dbReference type="Gene3D" id="1.10.260.40">
    <property type="entry name" value="lambda repressor-like DNA-binding domains"/>
    <property type="match status" value="1"/>
</dbReference>
<keyword evidence="4" id="KW-1185">Reference proteome</keyword>
<dbReference type="PROSITE" id="PS50943">
    <property type="entry name" value="HTH_CROC1"/>
    <property type="match status" value="1"/>
</dbReference>
<dbReference type="InterPro" id="IPR001387">
    <property type="entry name" value="Cro/C1-type_HTH"/>
</dbReference>
<evidence type="ECO:0000313" key="4">
    <source>
        <dbReference type="Proteomes" id="UP000050920"/>
    </source>
</evidence>
<dbReference type="Pfam" id="PF12844">
    <property type="entry name" value="HTH_19"/>
    <property type="match status" value="1"/>
</dbReference>
<accession>A0A0R2NSF4</accession>
<reference evidence="3 4" key="1">
    <citation type="journal article" date="2015" name="Genome Announc.">
        <title>Expanding the biotechnology potential of lactobacilli through comparative genomics of 213 strains and associated genera.</title>
        <authorList>
            <person name="Sun Z."/>
            <person name="Harris H.M."/>
            <person name="McCann A."/>
            <person name="Guo C."/>
            <person name="Argimon S."/>
            <person name="Zhang W."/>
            <person name="Yang X."/>
            <person name="Jeffery I.B."/>
            <person name="Cooney J.C."/>
            <person name="Kagawa T.F."/>
            <person name="Liu W."/>
            <person name="Song Y."/>
            <person name="Salvetti E."/>
            <person name="Wrobel A."/>
            <person name="Rasinkangas P."/>
            <person name="Parkhill J."/>
            <person name="Rea M.C."/>
            <person name="O'Sullivan O."/>
            <person name="Ritari J."/>
            <person name="Douillard F.P."/>
            <person name="Paul Ross R."/>
            <person name="Yang R."/>
            <person name="Briner A.E."/>
            <person name="Felis G.E."/>
            <person name="de Vos W.M."/>
            <person name="Barrangou R."/>
            <person name="Klaenhammer T.R."/>
            <person name="Caufield P.W."/>
            <person name="Cui Y."/>
            <person name="Zhang H."/>
            <person name="O'Toole P.W."/>
        </authorList>
    </citation>
    <scope>NUCLEOTIDE SEQUENCE [LARGE SCALE GENOMIC DNA]</scope>
    <source>
        <strain evidence="3 4">DSM 21115</strain>
    </source>
</reference>
<dbReference type="AlphaFoldDB" id="A0A0R2NSF4"/>
<feature type="region of interest" description="Disordered" evidence="1">
    <location>
        <begin position="105"/>
        <end position="134"/>
    </location>
</feature>
<dbReference type="SUPFAM" id="SSF47413">
    <property type="entry name" value="lambda repressor-like DNA-binding domains"/>
    <property type="match status" value="1"/>
</dbReference>
<name>A0A0R2NSF4_9LACO</name>
<evidence type="ECO:0000259" key="2">
    <source>
        <dbReference type="PROSITE" id="PS50943"/>
    </source>
</evidence>
<dbReference type="Proteomes" id="UP000050920">
    <property type="component" value="Unassembled WGS sequence"/>
</dbReference>